<dbReference type="Proteomes" id="UP001432322">
    <property type="component" value="Unassembled WGS sequence"/>
</dbReference>
<reference evidence="8" key="1">
    <citation type="submission" date="2023-10" db="EMBL/GenBank/DDBJ databases">
        <title>Genome assembly of Pristionchus species.</title>
        <authorList>
            <person name="Yoshida K."/>
            <person name="Sommer R.J."/>
        </authorList>
    </citation>
    <scope>NUCLEOTIDE SEQUENCE</scope>
    <source>
        <strain evidence="8">RS5133</strain>
    </source>
</reference>
<keyword evidence="3 5" id="KW-0129">CBS domain</keyword>
<evidence type="ECO:0000256" key="6">
    <source>
        <dbReference type="SAM" id="MobiDB-lite"/>
    </source>
</evidence>
<dbReference type="AlphaFoldDB" id="A0AAV5VHC7"/>
<comment type="subunit">
    <text evidence="4">AMPK is a heterotrimer of an alpha catalytic subunit (PRKAA1 or PRKAA2), a beta (PRKAB1 or PRKAB2) and a gamma non-catalytic subunits (PRKAG1, PRKAG2 or PRKAG3). Interacts with FNIP1 and FNIP2.</text>
</comment>
<evidence type="ECO:0000256" key="1">
    <source>
        <dbReference type="ARBA" id="ARBA00006750"/>
    </source>
</evidence>
<feature type="domain" description="CBS" evidence="7">
    <location>
        <begin position="461"/>
        <end position="519"/>
    </location>
</feature>
<dbReference type="CDD" id="cd04618">
    <property type="entry name" value="CBS_euAMPK_gamma-like_repeat1"/>
    <property type="match status" value="1"/>
</dbReference>
<feature type="non-terminal residue" evidence="8">
    <location>
        <position position="1"/>
    </location>
</feature>
<evidence type="ECO:0000256" key="2">
    <source>
        <dbReference type="ARBA" id="ARBA00022737"/>
    </source>
</evidence>
<dbReference type="InterPro" id="IPR050511">
    <property type="entry name" value="AMPK_gamma/SDS23_families"/>
</dbReference>
<feature type="domain" description="CBS" evidence="7">
    <location>
        <begin position="545"/>
        <end position="603"/>
    </location>
</feature>
<dbReference type="Pfam" id="PF00571">
    <property type="entry name" value="CBS"/>
    <property type="match status" value="4"/>
</dbReference>
<dbReference type="GO" id="GO:0005737">
    <property type="term" value="C:cytoplasm"/>
    <property type="evidence" value="ECO:0007669"/>
    <property type="project" value="TreeGrafter"/>
</dbReference>
<dbReference type="PANTHER" id="PTHR13780:SF35">
    <property type="entry name" value="LD22662P"/>
    <property type="match status" value="1"/>
</dbReference>
<comment type="similarity">
    <text evidence="1">Belongs to the 5'-AMP-activated protein kinase gamma subunit family.</text>
</comment>
<name>A0AAV5VHC7_9BILA</name>
<dbReference type="SUPFAM" id="SSF54631">
    <property type="entry name" value="CBS-domain pair"/>
    <property type="match status" value="2"/>
</dbReference>
<dbReference type="SMART" id="SM00116">
    <property type="entry name" value="CBS"/>
    <property type="match status" value="4"/>
</dbReference>
<feature type="compositionally biased region" description="Polar residues" evidence="6">
    <location>
        <begin position="208"/>
        <end position="225"/>
    </location>
</feature>
<dbReference type="InterPro" id="IPR046342">
    <property type="entry name" value="CBS_dom_sf"/>
</dbReference>
<gene>
    <name evidence="8" type="ORF">PFISCL1PPCAC_9434</name>
</gene>
<feature type="region of interest" description="Disordered" evidence="6">
    <location>
        <begin position="171"/>
        <end position="277"/>
    </location>
</feature>
<dbReference type="PANTHER" id="PTHR13780">
    <property type="entry name" value="AMP-ACTIVATED PROTEIN KINASE, GAMMA REGULATORY SUBUNIT"/>
    <property type="match status" value="1"/>
</dbReference>
<proteinExistence type="inferred from homology"/>
<dbReference type="GO" id="GO:0019901">
    <property type="term" value="F:protein kinase binding"/>
    <property type="evidence" value="ECO:0007669"/>
    <property type="project" value="TreeGrafter"/>
</dbReference>
<evidence type="ECO:0000256" key="5">
    <source>
        <dbReference type="PROSITE-ProRule" id="PRU00703"/>
    </source>
</evidence>
<dbReference type="InterPro" id="IPR000644">
    <property type="entry name" value="CBS_dom"/>
</dbReference>
<feature type="region of interest" description="Disordered" evidence="6">
    <location>
        <begin position="766"/>
        <end position="789"/>
    </location>
</feature>
<dbReference type="GO" id="GO:0031588">
    <property type="term" value="C:nucleotide-activated protein kinase complex"/>
    <property type="evidence" value="ECO:0007669"/>
    <property type="project" value="TreeGrafter"/>
</dbReference>
<feature type="compositionally biased region" description="Low complexity" evidence="6">
    <location>
        <begin position="769"/>
        <end position="788"/>
    </location>
</feature>
<dbReference type="GO" id="GO:0016208">
    <property type="term" value="F:AMP binding"/>
    <property type="evidence" value="ECO:0007669"/>
    <property type="project" value="TreeGrafter"/>
</dbReference>
<evidence type="ECO:0000259" key="7">
    <source>
        <dbReference type="PROSITE" id="PS51371"/>
    </source>
</evidence>
<protein>
    <recommendedName>
        <fullName evidence="7">CBS domain-containing protein</fullName>
    </recommendedName>
</protein>
<feature type="compositionally biased region" description="Low complexity" evidence="6">
    <location>
        <begin position="184"/>
        <end position="199"/>
    </location>
</feature>
<dbReference type="EMBL" id="BTSY01000003">
    <property type="protein sequence ID" value="GMT18137.1"/>
    <property type="molecule type" value="Genomic_DNA"/>
</dbReference>
<keyword evidence="9" id="KW-1185">Reference proteome</keyword>
<dbReference type="CDD" id="cd04641">
    <property type="entry name" value="CBS_euAMPK_gamma-like_repeat2"/>
    <property type="match status" value="1"/>
</dbReference>
<dbReference type="GO" id="GO:0005634">
    <property type="term" value="C:nucleus"/>
    <property type="evidence" value="ECO:0007669"/>
    <property type="project" value="TreeGrafter"/>
</dbReference>
<evidence type="ECO:0000313" key="8">
    <source>
        <dbReference type="EMBL" id="GMT18137.1"/>
    </source>
</evidence>
<dbReference type="GO" id="GO:0019887">
    <property type="term" value="F:protein kinase regulator activity"/>
    <property type="evidence" value="ECO:0007669"/>
    <property type="project" value="TreeGrafter"/>
</dbReference>
<organism evidence="8 9">
    <name type="scientific">Pristionchus fissidentatus</name>
    <dbReference type="NCBI Taxonomy" id="1538716"/>
    <lineage>
        <taxon>Eukaryota</taxon>
        <taxon>Metazoa</taxon>
        <taxon>Ecdysozoa</taxon>
        <taxon>Nematoda</taxon>
        <taxon>Chromadorea</taxon>
        <taxon>Rhabditida</taxon>
        <taxon>Rhabditina</taxon>
        <taxon>Diplogasteromorpha</taxon>
        <taxon>Diplogasteroidea</taxon>
        <taxon>Neodiplogasteridae</taxon>
        <taxon>Pristionchus</taxon>
    </lineage>
</organism>
<feature type="domain" description="CBS" evidence="7">
    <location>
        <begin position="692"/>
        <end position="750"/>
    </location>
</feature>
<feature type="domain" description="CBS" evidence="7">
    <location>
        <begin position="618"/>
        <end position="677"/>
    </location>
</feature>
<feature type="compositionally biased region" description="Basic and acidic residues" evidence="6">
    <location>
        <begin position="231"/>
        <end position="240"/>
    </location>
</feature>
<evidence type="ECO:0000256" key="3">
    <source>
        <dbReference type="ARBA" id="ARBA00023122"/>
    </source>
</evidence>
<keyword evidence="2" id="KW-0677">Repeat</keyword>
<evidence type="ECO:0000313" key="9">
    <source>
        <dbReference type="Proteomes" id="UP001432322"/>
    </source>
</evidence>
<accession>A0AAV5VHC7</accession>
<comment type="caution">
    <text evidence="8">The sequence shown here is derived from an EMBL/GenBank/DDBJ whole genome shotgun (WGS) entry which is preliminary data.</text>
</comment>
<dbReference type="PROSITE" id="PS51371">
    <property type="entry name" value="CBS"/>
    <property type="match status" value="4"/>
</dbReference>
<feature type="compositionally biased region" description="Low complexity" evidence="6">
    <location>
        <begin position="252"/>
        <end position="267"/>
    </location>
</feature>
<dbReference type="Gene3D" id="3.10.580.10">
    <property type="entry name" value="CBS-domain"/>
    <property type="match status" value="2"/>
</dbReference>
<evidence type="ECO:0000256" key="4">
    <source>
        <dbReference type="ARBA" id="ARBA00025878"/>
    </source>
</evidence>
<sequence length="811" mass="88030">FSMFPSHAASSPIACSDPRDVESGLLYGSPGSFNPLLSSTPRTILDGVAVTPVTSASPPRGETGRNIYVRSHSTAHAAGAQKKPGFIENLKKRTRQRSINIPMTPDIDPFDIGSPPIHDPPPEVFCQAARSAPDGGFLSFRSRSKSEAQPLTSSGMITPSRRQSGVLVFFPQSATKSSTDDVRSPSASSMSISMLHSPPVSGEGGGLQQQANPFSSAQMTPTSRRTTPRLGADRETRSFEGHLPGQMHALFSSSSSANSSTSSEGQSMQQQGATVVAAASPAQNSYLRASPRRPLYVDTTLANEQSGGATVERPRASPISAMVDAVGRRIRTSSLTSPSVQHGHQQARSSFSMENAAFSPRSPSVRVVPAAAGAAGAGRPPQYRYSRLNQQYSLDSGLDLSSPVAGTALLIREAAFFGSSAASFETMMLGGAEISTVVLDNQDSIYSLFMKAHKCYDLIPLSTKLVVFDTHLPVRKAFFALVYNGVRAAPLWDSDRQQFVGMLTITDFIKILYRHHCAGDDAEAMAALEEQEISTWREKFDEDNTLQPLVCIDPNESLYRAVELLCESHVHRLPVLERSTGNISYILTHKRIIKFLSLYIHDLPKPAFMDESPKSLGIGSWGDVLTIHVDTPLIDALQIFLKNRVSALPLVDKDGKAVDIYAKFDVISLASDKAYDKLDITVHEALKHRQEWFEGVRTCKETDSLFSVLESIVRAEVHRLIVTDEDDKVTGIISLSDILKYLVLDRCAPVSAATPVMMERVDEQMGAGISTPSPRPSSSSLIRPSSSLDTTMMDGVFDIPEEDHREVAECV</sequence>